<proteinExistence type="predicted"/>
<organism evidence="1 2">
    <name type="scientific">Lophiostoma macrostomum CBS 122681</name>
    <dbReference type="NCBI Taxonomy" id="1314788"/>
    <lineage>
        <taxon>Eukaryota</taxon>
        <taxon>Fungi</taxon>
        <taxon>Dikarya</taxon>
        <taxon>Ascomycota</taxon>
        <taxon>Pezizomycotina</taxon>
        <taxon>Dothideomycetes</taxon>
        <taxon>Pleosporomycetidae</taxon>
        <taxon>Pleosporales</taxon>
        <taxon>Lophiostomataceae</taxon>
        <taxon>Lophiostoma</taxon>
    </lineage>
</organism>
<reference evidence="1" key="1">
    <citation type="journal article" date="2020" name="Stud. Mycol.">
        <title>101 Dothideomycetes genomes: a test case for predicting lifestyles and emergence of pathogens.</title>
        <authorList>
            <person name="Haridas S."/>
            <person name="Albert R."/>
            <person name="Binder M."/>
            <person name="Bloem J."/>
            <person name="Labutti K."/>
            <person name="Salamov A."/>
            <person name="Andreopoulos B."/>
            <person name="Baker S."/>
            <person name="Barry K."/>
            <person name="Bills G."/>
            <person name="Bluhm B."/>
            <person name="Cannon C."/>
            <person name="Castanera R."/>
            <person name="Culley D."/>
            <person name="Daum C."/>
            <person name="Ezra D."/>
            <person name="Gonzalez J."/>
            <person name="Henrissat B."/>
            <person name="Kuo A."/>
            <person name="Liang C."/>
            <person name="Lipzen A."/>
            <person name="Lutzoni F."/>
            <person name="Magnuson J."/>
            <person name="Mondo S."/>
            <person name="Nolan M."/>
            <person name="Ohm R."/>
            <person name="Pangilinan J."/>
            <person name="Park H.-J."/>
            <person name="Ramirez L."/>
            <person name="Alfaro M."/>
            <person name="Sun H."/>
            <person name="Tritt A."/>
            <person name="Yoshinaga Y."/>
            <person name="Zwiers L.-H."/>
            <person name="Turgeon B."/>
            <person name="Goodwin S."/>
            <person name="Spatafora J."/>
            <person name="Crous P."/>
            <person name="Grigoriev I."/>
        </authorList>
    </citation>
    <scope>NUCLEOTIDE SEQUENCE</scope>
    <source>
        <strain evidence="1">CBS 122681</strain>
    </source>
</reference>
<keyword evidence="2" id="KW-1185">Reference proteome</keyword>
<dbReference type="AlphaFoldDB" id="A0A6A6SNY0"/>
<sequence>MSTSGQRGKFHNHDAHPTLLLTGHVHLAPCLPLFGLLSSIREGPRQLRASGENGALGEKRIRIGEWHHSLKPWYHGNVEALGFEKAVNTAIGVMQAPAPSSVLLRGAFSDASGQSLVPYVSGQSDHLEHTIKNTLPLHVSWLFCILSLLGTDAMKETLRKSKIGAGLSEEKKLSWVQCLAEEPGSQ</sequence>
<evidence type="ECO:0000313" key="2">
    <source>
        <dbReference type="Proteomes" id="UP000799324"/>
    </source>
</evidence>
<evidence type="ECO:0000313" key="1">
    <source>
        <dbReference type="EMBL" id="KAF2648691.1"/>
    </source>
</evidence>
<gene>
    <name evidence="1" type="ORF">K491DRAFT_762903</name>
</gene>
<accession>A0A6A6SNY0</accession>
<protein>
    <submittedName>
        <fullName evidence="1">Uncharacterized protein</fullName>
    </submittedName>
</protein>
<name>A0A6A6SNY0_9PLEO</name>
<dbReference type="Proteomes" id="UP000799324">
    <property type="component" value="Unassembled WGS sequence"/>
</dbReference>
<dbReference type="EMBL" id="MU004526">
    <property type="protein sequence ID" value="KAF2648691.1"/>
    <property type="molecule type" value="Genomic_DNA"/>
</dbReference>